<dbReference type="EMBL" id="VCKY01000111">
    <property type="protein sequence ID" value="TMR14307.1"/>
    <property type="molecule type" value="Genomic_DNA"/>
</dbReference>
<comment type="caution">
    <text evidence="1">The sequence shown here is derived from an EMBL/GenBank/DDBJ whole genome shotgun (WGS) entry which is preliminary data.</text>
</comment>
<reference evidence="1 2" key="1">
    <citation type="submission" date="2019-05" db="EMBL/GenBank/DDBJ databases">
        <title>Draft genome sequence of Nonomuraea turkmeniaca DSM 43926.</title>
        <authorList>
            <person name="Saricaoglu S."/>
            <person name="Isik K."/>
        </authorList>
    </citation>
    <scope>NUCLEOTIDE SEQUENCE [LARGE SCALE GENOMIC DNA]</scope>
    <source>
        <strain evidence="1 2">DSM 43926</strain>
    </source>
</reference>
<dbReference type="OrthoDB" id="3541354at2"/>
<proteinExistence type="predicted"/>
<evidence type="ECO:0000313" key="1">
    <source>
        <dbReference type="EMBL" id="TMR14307.1"/>
    </source>
</evidence>
<keyword evidence="2" id="KW-1185">Reference proteome</keyword>
<sequence length="100" mass="11392">MPALLPLPSDDSCMGTHVPVPRSGYTPLRWDPEQPGARARVRAYTCDCQPTYYELCQAGGLLFIRRTRRSGREIQVDEGARLRQSEAMIMWTRLLEGLVR</sequence>
<evidence type="ECO:0000313" key="2">
    <source>
        <dbReference type="Proteomes" id="UP000309128"/>
    </source>
</evidence>
<organism evidence="1 2">
    <name type="scientific">Nonomuraea turkmeniaca</name>
    <dbReference type="NCBI Taxonomy" id="103838"/>
    <lineage>
        <taxon>Bacteria</taxon>
        <taxon>Bacillati</taxon>
        <taxon>Actinomycetota</taxon>
        <taxon>Actinomycetes</taxon>
        <taxon>Streptosporangiales</taxon>
        <taxon>Streptosporangiaceae</taxon>
        <taxon>Nonomuraea</taxon>
    </lineage>
</organism>
<protein>
    <submittedName>
        <fullName evidence="1">Uncharacterized protein</fullName>
    </submittedName>
</protein>
<gene>
    <name evidence="1" type="ORF">ETD86_29005</name>
</gene>
<name>A0A5S4FAM9_9ACTN</name>
<dbReference type="AlphaFoldDB" id="A0A5S4FAM9"/>
<accession>A0A5S4FAM9</accession>
<dbReference type="Proteomes" id="UP000309128">
    <property type="component" value="Unassembled WGS sequence"/>
</dbReference>